<sequence>MRSIVHEVLVLLYKPRENELFTSCFPGGQSTINMKVLIALLFLAAVVFVRAEEEKEPDMKFHPQAVLHYLEMEDEKMAKHVRSILKMDQKKEPRKESMFPTALPTGIPKGFARCAKRAVICHKMAGNNSCEHLECIKETGCCLKVAGLRYHHLPEPLKKCLPVIPCCMLRAKSCEEKLCCFVRFGECARRFAYKPQ</sequence>
<gene>
    <name evidence="1" type="ORF">P5673_007623</name>
</gene>
<proteinExistence type="predicted"/>
<organism evidence="1 2">
    <name type="scientific">Acropora cervicornis</name>
    <name type="common">Staghorn coral</name>
    <dbReference type="NCBI Taxonomy" id="6130"/>
    <lineage>
        <taxon>Eukaryota</taxon>
        <taxon>Metazoa</taxon>
        <taxon>Cnidaria</taxon>
        <taxon>Anthozoa</taxon>
        <taxon>Hexacorallia</taxon>
        <taxon>Scleractinia</taxon>
        <taxon>Astrocoeniina</taxon>
        <taxon>Acroporidae</taxon>
        <taxon>Acropora</taxon>
    </lineage>
</organism>
<dbReference type="EMBL" id="JARQWQ010000013">
    <property type="protein sequence ID" value="KAK2567756.1"/>
    <property type="molecule type" value="Genomic_DNA"/>
</dbReference>
<accession>A0AAD9QVC1</accession>
<keyword evidence="2" id="KW-1185">Reference proteome</keyword>
<name>A0AAD9QVC1_ACRCE</name>
<reference evidence="1" key="2">
    <citation type="journal article" date="2023" name="Science">
        <title>Genomic signatures of disease resistance in endangered staghorn corals.</title>
        <authorList>
            <person name="Vollmer S.V."/>
            <person name="Selwyn J.D."/>
            <person name="Despard B.A."/>
            <person name="Roesel C.L."/>
        </authorList>
    </citation>
    <scope>NUCLEOTIDE SEQUENCE</scope>
    <source>
        <strain evidence="1">K2</strain>
    </source>
</reference>
<protein>
    <submittedName>
        <fullName evidence="1">Uncharacterized protein</fullName>
    </submittedName>
</protein>
<dbReference type="Proteomes" id="UP001249851">
    <property type="component" value="Unassembled WGS sequence"/>
</dbReference>
<evidence type="ECO:0000313" key="2">
    <source>
        <dbReference type="Proteomes" id="UP001249851"/>
    </source>
</evidence>
<dbReference type="AlphaFoldDB" id="A0AAD9QVC1"/>
<evidence type="ECO:0000313" key="1">
    <source>
        <dbReference type="EMBL" id="KAK2567756.1"/>
    </source>
</evidence>
<reference evidence="1" key="1">
    <citation type="journal article" date="2023" name="G3 (Bethesda)">
        <title>Whole genome assembly and annotation of the endangered Caribbean coral Acropora cervicornis.</title>
        <authorList>
            <person name="Selwyn J.D."/>
            <person name="Vollmer S.V."/>
        </authorList>
    </citation>
    <scope>NUCLEOTIDE SEQUENCE</scope>
    <source>
        <strain evidence="1">K2</strain>
    </source>
</reference>
<comment type="caution">
    <text evidence="1">The sequence shown here is derived from an EMBL/GenBank/DDBJ whole genome shotgun (WGS) entry which is preliminary data.</text>
</comment>